<feature type="region of interest" description="Disordered" evidence="17">
    <location>
        <begin position="294"/>
        <end position="319"/>
    </location>
</feature>
<evidence type="ECO:0000256" key="2">
    <source>
        <dbReference type="ARBA" id="ARBA00004996"/>
    </source>
</evidence>
<keyword evidence="6" id="KW-0597">Phosphoprotein</keyword>
<name>A0A2C5ZDH4_9HYPO</name>
<dbReference type="GO" id="GO:0006015">
    <property type="term" value="P:5-phosphoribose 1-diphosphate biosynthetic process"/>
    <property type="evidence" value="ECO:0007669"/>
    <property type="project" value="TreeGrafter"/>
</dbReference>
<feature type="compositionally biased region" description="Polar residues" evidence="17">
    <location>
        <begin position="248"/>
        <end position="275"/>
    </location>
</feature>
<keyword evidence="20" id="KW-1185">Reference proteome</keyword>
<dbReference type="EC" id="2.7.6.1" evidence="4"/>
<evidence type="ECO:0000256" key="14">
    <source>
        <dbReference type="ARBA" id="ARBA00040334"/>
    </source>
</evidence>
<comment type="catalytic activity">
    <reaction evidence="15">
        <text>D-ribose 5-phosphate + ATP = 5-phospho-alpha-D-ribose 1-diphosphate + AMP + H(+)</text>
        <dbReference type="Rhea" id="RHEA:15609"/>
        <dbReference type="ChEBI" id="CHEBI:15378"/>
        <dbReference type="ChEBI" id="CHEBI:30616"/>
        <dbReference type="ChEBI" id="CHEBI:58017"/>
        <dbReference type="ChEBI" id="CHEBI:78346"/>
        <dbReference type="ChEBI" id="CHEBI:456215"/>
        <dbReference type="EC" id="2.7.6.1"/>
    </reaction>
</comment>
<dbReference type="Pfam" id="PF13793">
    <property type="entry name" value="Pribosyltran_N"/>
    <property type="match status" value="1"/>
</dbReference>
<feature type="region of interest" description="Disordered" evidence="17">
    <location>
        <begin position="201"/>
        <end position="279"/>
    </location>
</feature>
<dbReference type="InterPro" id="IPR000842">
    <property type="entry name" value="PRib_PP_synth_CS"/>
</dbReference>
<gene>
    <name evidence="19" type="ORF">CDD80_7595</name>
</gene>
<dbReference type="GO" id="GO:0002189">
    <property type="term" value="C:ribose phosphate diphosphokinase complex"/>
    <property type="evidence" value="ECO:0007669"/>
    <property type="project" value="TreeGrafter"/>
</dbReference>
<dbReference type="GO" id="GO:0004749">
    <property type="term" value="F:ribose phosphate diphosphokinase activity"/>
    <property type="evidence" value="ECO:0007669"/>
    <property type="project" value="UniProtKB-EC"/>
</dbReference>
<proteinExistence type="inferred from homology"/>
<dbReference type="STRING" id="2004952.A0A2C5ZDH4"/>
<keyword evidence="9" id="KW-0545">Nucleotide biosynthesis</keyword>
<dbReference type="OrthoDB" id="413572at2759"/>
<dbReference type="GO" id="GO:0009156">
    <property type="term" value="P:ribonucleoside monophosphate biosynthetic process"/>
    <property type="evidence" value="ECO:0007669"/>
    <property type="project" value="InterPro"/>
</dbReference>
<keyword evidence="8" id="KW-0479">Metal-binding</keyword>
<dbReference type="EMBL" id="NJES01000099">
    <property type="protein sequence ID" value="PHH77913.1"/>
    <property type="molecule type" value="Genomic_DNA"/>
</dbReference>
<reference evidence="19 20" key="1">
    <citation type="submission" date="2017-06" db="EMBL/GenBank/DDBJ databases">
        <title>Ant-infecting Ophiocordyceps genomes reveal a high diversity of potential behavioral manipulation genes and a possible major role for enterotoxins.</title>
        <authorList>
            <person name="De Bekker C."/>
            <person name="Evans H.C."/>
            <person name="Brachmann A."/>
            <person name="Hughes D.P."/>
        </authorList>
    </citation>
    <scope>NUCLEOTIDE SEQUENCE [LARGE SCALE GENOMIC DNA]</scope>
    <source>
        <strain evidence="19 20">Map16</strain>
    </source>
</reference>
<keyword evidence="10" id="KW-0547">Nucleotide-binding</keyword>
<comment type="pathway">
    <text evidence="2">Metabolic intermediate biosynthesis; 5-phospho-alpha-D-ribose 1-diphosphate biosynthesis; 5-phospho-alpha-D-ribose 1-diphosphate from D-ribose 5-phosphate (route I): step 1/1.</text>
</comment>
<comment type="similarity">
    <text evidence="3">Belongs to the ribose-phosphate pyrophosphokinase family.</text>
</comment>
<evidence type="ECO:0000313" key="19">
    <source>
        <dbReference type="EMBL" id="PHH77913.1"/>
    </source>
</evidence>
<keyword evidence="13" id="KW-0460">Magnesium</keyword>
<keyword evidence="5" id="KW-0963">Cytoplasm</keyword>
<evidence type="ECO:0000256" key="10">
    <source>
        <dbReference type="ARBA" id="ARBA00022741"/>
    </source>
</evidence>
<evidence type="ECO:0000256" key="6">
    <source>
        <dbReference type="ARBA" id="ARBA00022553"/>
    </source>
</evidence>
<dbReference type="SMART" id="SM01400">
    <property type="entry name" value="Pribosyltran_N"/>
    <property type="match status" value="1"/>
</dbReference>
<evidence type="ECO:0000256" key="13">
    <source>
        <dbReference type="ARBA" id="ARBA00022842"/>
    </source>
</evidence>
<comment type="subcellular location">
    <subcellularLocation>
        <location evidence="1">Cytoplasm</location>
    </subcellularLocation>
</comment>
<dbReference type="AlphaFoldDB" id="A0A2C5ZDH4"/>
<dbReference type="Proteomes" id="UP000226431">
    <property type="component" value="Unassembled WGS sequence"/>
</dbReference>
<evidence type="ECO:0000256" key="17">
    <source>
        <dbReference type="SAM" id="MobiDB-lite"/>
    </source>
</evidence>
<evidence type="ECO:0000256" key="8">
    <source>
        <dbReference type="ARBA" id="ARBA00022723"/>
    </source>
</evidence>
<keyword evidence="11" id="KW-0418">Kinase</keyword>
<dbReference type="Gene3D" id="3.40.50.2020">
    <property type="match status" value="4"/>
</dbReference>
<dbReference type="PROSITE" id="PS00114">
    <property type="entry name" value="PRPP_SYNTHASE"/>
    <property type="match status" value="1"/>
</dbReference>
<feature type="compositionally biased region" description="Polar residues" evidence="17">
    <location>
        <begin position="226"/>
        <end position="238"/>
    </location>
</feature>
<dbReference type="GO" id="GO:0000287">
    <property type="term" value="F:magnesium ion binding"/>
    <property type="evidence" value="ECO:0007669"/>
    <property type="project" value="InterPro"/>
</dbReference>
<dbReference type="InterPro" id="IPR029057">
    <property type="entry name" value="PRTase-like"/>
</dbReference>
<evidence type="ECO:0000256" key="11">
    <source>
        <dbReference type="ARBA" id="ARBA00022777"/>
    </source>
</evidence>
<keyword evidence="7" id="KW-0808">Transferase</keyword>
<protein>
    <recommendedName>
        <fullName evidence="14">Ribose-phosphate pyrophosphokinase 1</fullName>
        <ecNumber evidence="4">2.7.6.1</ecNumber>
    </recommendedName>
    <alternativeName>
        <fullName evidence="16">Phosphoribosyl pyrophosphate synthase 1</fullName>
    </alternativeName>
</protein>
<dbReference type="InterPro" id="IPR005946">
    <property type="entry name" value="Rib-P_diPkinase"/>
</dbReference>
<evidence type="ECO:0000256" key="12">
    <source>
        <dbReference type="ARBA" id="ARBA00022840"/>
    </source>
</evidence>
<sequence>MRNTLIFAGNSCPALTGQICEHLGMYPAHAELTQFSNGETSVRILTSVREKDVFVVQSGSARVNDSIMELLIMISACKGGSANKITAVLPYFPYSRQSKKKSYRGAITARMLANLLGVAGVKHVITVDLHASQMQGFFKCPVDNLHAEPIIATWVRGNVPNWREAVVVSKNAGGTKRVTSLADALKLNFGMVTTDRKRGISMTGSTTLIPPDAENGRAVKPEKTSIRSSRTIADSNGSPVRRTETPRKTTSGSPQPASASTKTPPQQSRRLSTTDADYHDERVREVIHGRLVQGHLVEDNFPSPERSTEHSVADDDPMTMSHASSFFAHERQSHGDPAASSDEEDNAFQNTKDEHMITLVGNVRDRPVLIVDDMIDKPGSWIAAAETVVKKGSAKKVFCIATHGVFGGDCLQQLQECECIDTIVVTNSFPISQETAKGCNKLVILDLSSLLAEAIRRNHYGESISPLFLHGGD</sequence>
<keyword evidence="12" id="KW-0067">ATP-binding</keyword>
<evidence type="ECO:0000313" key="20">
    <source>
        <dbReference type="Proteomes" id="UP000226431"/>
    </source>
</evidence>
<evidence type="ECO:0000256" key="7">
    <source>
        <dbReference type="ARBA" id="ARBA00022679"/>
    </source>
</evidence>
<dbReference type="GO" id="GO:0005524">
    <property type="term" value="F:ATP binding"/>
    <property type="evidence" value="ECO:0007669"/>
    <property type="project" value="UniProtKB-KW"/>
</dbReference>
<dbReference type="CDD" id="cd06223">
    <property type="entry name" value="PRTases_typeI"/>
    <property type="match status" value="1"/>
</dbReference>
<dbReference type="PANTHER" id="PTHR10210:SF57">
    <property type="entry name" value="RIBOSE-PHOSPHATE DIPHOSPHOKINASE"/>
    <property type="match status" value="1"/>
</dbReference>
<accession>A0A2C5ZDH4</accession>
<evidence type="ECO:0000256" key="15">
    <source>
        <dbReference type="ARBA" id="ARBA00049535"/>
    </source>
</evidence>
<organism evidence="19 20">
    <name type="scientific">Ophiocordyceps camponoti-rufipedis</name>
    <dbReference type="NCBI Taxonomy" id="2004952"/>
    <lineage>
        <taxon>Eukaryota</taxon>
        <taxon>Fungi</taxon>
        <taxon>Dikarya</taxon>
        <taxon>Ascomycota</taxon>
        <taxon>Pezizomycotina</taxon>
        <taxon>Sordariomycetes</taxon>
        <taxon>Hypocreomycetidae</taxon>
        <taxon>Hypocreales</taxon>
        <taxon>Ophiocordycipitaceae</taxon>
        <taxon>Ophiocordyceps</taxon>
    </lineage>
</organism>
<feature type="compositionally biased region" description="Basic and acidic residues" evidence="17">
    <location>
        <begin position="214"/>
        <end position="225"/>
    </location>
</feature>
<dbReference type="SUPFAM" id="SSF53271">
    <property type="entry name" value="PRTase-like"/>
    <property type="match status" value="2"/>
</dbReference>
<evidence type="ECO:0000256" key="16">
    <source>
        <dbReference type="ARBA" id="ARBA00077829"/>
    </source>
</evidence>
<dbReference type="FunFam" id="3.40.50.2020:FF:000017">
    <property type="entry name" value="Ribose-phosphate pyrophosphokinase 1"/>
    <property type="match status" value="1"/>
</dbReference>
<feature type="domain" description="Ribose-phosphate pyrophosphokinase N-terminal" evidence="18">
    <location>
        <begin position="5"/>
        <end position="120"/>
    </location>
</feature>
<dbReference type="PANTHER" id="PTHR10210">
    <property type="entry name" value="RIBOSE-PHOSPHATE DIPHOSPHOKINASE FAMILY MEMBER"/>
    <property type="match status" value="1"/>
</dbReference>
<dbReference type="GO" id="GO:0016301">
    <property type="term" value="F:kinase activity"/>
    <property type="evidence" value="ECO:0007669"/>
    <property type="project" value="UniProtKB-KW"/>
</dbReference>
<comment type="caution">
    <text evidence="19">The sequence shown here is derived from an EMBL/GenBank/DDBJ whole genome shotgun (WGS) entry which is preliminary data.</text>
</comment>
<evidence type="ECO:0000256" key="1">
    <source>
        <dbReference type="ARBA" id="ARBA00004496"/>
    </source>
</evidence>
<dbReference type="InterPro" id="IPR000836">
    <property type="entry name" value="PRTase_dom"/>
</dbReference>
<dbReference type="GO" id="GO:0005737">
    <property type="term" value="C:cytoplasm"/>
    <property type="evidence" value="ECO:0007669"/>
    <property type="project" value="UniProtKB-SubCell"/>
</dbReference>
<dbReference type="FunFam" id="3.40.50.2020:FF:000043">
    <property type="entry name" value="Ribose-phosphate pyrophosphokinase 1"/>
    <property type="match status" value="1"/>
</dbReference>
<evidence type="ECO:0000256" key="3">
    <source>
        <dbReference type="ARBA" id="ARBA00006478"/>
    </source>
</evidence>
<dbReference type="NCBIfam" id="TIGR01251">
    <property type="entry name" value="ribP_PPkin"/>
    <property type="match status" value="1"/>
</dbReference>
<evidence type="ECO:0000256" key="4">
    <source>
        <dbReference type="ARBA" id="ARBA00013247"/>
    </source>
</evidence>
<evidence type="ECO:0000256" key="5">
    <source>
        <dbReference type="ARBA" id="ARBA00022490"/>
    </source>
</evidence>
<dbReference type="InterPro" id="IPR029099">
    <property type="entry name" value="Pribosyltran_N"/>
</dbReference>
<evidence type="ECO:0000256" key="9">
    <source>
        <dbReference type="ARBA" id="ARBA00022727"/>
    </source>
</evidence>
<dbReference type="Pfam" id="PF14572">
    <property type="entry name" value="Pribosyl_synth"/>
    <property type="match status" value="1"/>
</dbReference>
<dbReference type="GO" id="GO:0006164">
    <property type="term" value="P:purine nucleotide biosynthetic process"/>
    <property type="evidence" value="ECO:0007669"/>
    <property type="project" value="TreeGrafter"/>
</dbReference>
<evidence type="ECO:0000259" key="18">
    <source>
        <dbReference type="Pfam" id="PF13793"/>
    </source>
</evidence>